<organism evidence="2 3">
    <name type="scientific">Sporolactobacillus inulinus CASD</name>
    <dbReference type="NCBI Taxonomy" id="1069536"/>
    <lineage>
        <taxon>Bacteria</taxon>
        <taxon>Bacillati</taxon>
        <taxon>Bacillota</taxon>
        <taxon>Bacilli</taxon>
        <taxon>Bacillales</taxon>
        <taxon>Sporolactobacillaceae</taxon>
        <taxon>Sporolactobacillus</taxon>
    </lineage>
</organism>
<name>A0A0U1QNN4_9BACL</name>
<dbReference type="Pfam" id="PF00583">
    <property type="entry name" value="Acetyltransf_1"/>
    <property type="match status" value="1"/>
</dbReference>
<dbReference type="Proteomes" id="UP000035553">
    <property type="component" value="Unassembled WGS sequence"/>
</dbReference>
<evidence type="ECO:0000313" key="2">
    <source>
        <dbReference type="EMBL" id="KLI02413.1"/>
    </source>
</evidence>
<dbReference type="EMBL" id="AFVQ02000100">
    <property type="protein sequence ID" value="KLI02413.1"/>
    <property type="molecule type" value="Genomic_DNA"/>
</dbReference>
<dbReference type="STRING" id="1069536.SINU_08080"/>
<dbReference type="SUPFAM" id="SSF55729">
    <property type="entry name" value="Acyl-CoA N-acyltransferases (Nat)"/>
    <property type="match status" value="1"/>
</dbReference>
<dbReference type="PANTHER" id="PTHR39173">
    <property type="entry name" value="ACETYLTRANSFERASE"/>
    <property type="match status" value="1"/>
</dbReference>
<reference evidence="2 3" key="1">
    <citation type="journal article" date="2011" name="J. Bacteriol.">
        <title>Draft genome sequence of Sporolactobacillus inulinus strain CASD, an efficient D-lactic acid-producing bacterium with high-concentration lactate tolerance capability.</title>
        <authorList>
            <person name="Yu B."/>
            <person name="Su F."/>
            <person name="Wang L."/>
            <person name="Xu K."/>
            <person name="Zhao B."/>
            <person name="Xu P."/>
        </authorList>
    </citation>
    <scope>NUCLEOTIDE SEQUENCE [LARGE SCALE GENOMIC DNA]</scope>
    <source>
        <strain evidence="2 3">CASD</strain>
    </source>
</reference>
<dbReference type="Gene3D" id="3.40.630.30">
    <property type="match status" value="1"/>
</dbReference>
<dbReference type="InterPro" id="IPR016181">
    <property type="entry name" value="Acyl_CoA_acyltransferase"/>
</dbReference>
<sequence length="170" mass="18941">MVQLVEPTPELEDAFNDYLSEWVASGEEIIPSASAKGAISYQQFLAELEEGKTAAVRKRGWVPATLYFLADANGRLYGAVHLRHELNEALLDLGGHIGYGVRPSERCKGFATKMLALALDKARALHLKRVLLTCDKNNRGSAKTIIHNGGILENELRHGDRITQRYWIEL</sequence>
<proteinExistence type="predicted"/>
<dbReference type="OrthoDB" id="9797989at2"/>
<dbReference type="PROSITE" id="PS51186">
    <property type="entry name" value="GNAT"/>
    <property type="match status" value="1"/>
</dbReference>
<protein>
    <submittedName>
        <fullName evidence="2">GNAT family acetyltransferase</fullName>
    </submittedName>
</protein>
<comment type="caution">
    <text evidence="2">The sequence shown here is derived from an EMBL/GenBank/DDBJ whole genome shotgun (WGS) entry which is preliminary data.</text>
</comment>
<keyword evidence="2" id="KW-0808">Transferase</keyword>
<dbReference type="GO" id="GO:0016747">
    <property type="term" value="F:acyltransferase activity, transferring groups other than amino-acyl groups"/>
    <property type="evidence" value="ECO:0007669"/>
    <property type="project" value="InterPro"/>
</dbReference>
<keyword evidence="3" id="KW-1185">Reference proteome</keyword>
<dbReference type="CDD" id="cd04301">
    <property type="entry name" value="NAT_SF"/>
    <property type="match status" value="1"/>
</dbReference>
<evidence type="ECO:0000313" key="3">
    <source>
        <dbReference type="Proteomes" id="UP000035553"/>
    </source>
</evidence>
<accession>A0A0U1QNN4</accession>
<dbReference type="InterPro" id="IPR000182">
    <property type="entry name" value="GNAT_dom"/>
</dbReference>
<evidence type="ECO:0000259" key="1">
    <source>
        <dbReference type="PROSITE" id="PS51186"/>
    </source>
</evidence>
<dbReference type="RefSeq" id="WP_010024933.1">
    <property type="nucleotide sequence ID" value="NZ_AFVQ02000100.1"/>
</dbReference>
<dbReference type="PANTHER" id="PTHR39173:SF1">
    <property type="entry name" value="ACETYLTRANSFERASE"/>
    <property type="match status" value="1"/>
</dbReference>
<dbReference type="AlphaFoldDB" id="A0A0U1QNN4"/>
<feature type="domain" description="N-acetyltransferase" evidence="1">
    <location>
        <begin position="9"/>
        <end position="170"/>
    </location>
</feature>
<gene>
    <name evidence="2" type="ORF">SINU_08080</name>
</gene>